<sequence>MNDRPSMISKEVEQRIVGYYMVMKMIEAQYLELESALVDAKYFSNEQISEDDQVNLGVQMINRFLEENVERA</sequence>
<reference evidence="1" key="1">
    <citation type="submission" date="2023-06" db="EMBL/GenBank/DDBJ databases">
        <title>Draft Genome Sequences of lactic acid bacteria strains isolated from fermented milk products.</title>
        <authorList>
            <person name="Elcheninov A.G."/>
            <person name="Klyukina A."/>
            <person name="Zayulina K.S."/>
            <person name="Gavirova L.A."/>
            <person name="Shcherbakova P.A."/>
            <person name="Shestakov A.I."/>
            <person name="Kublanov I.V."/>
            <person name="Kochetkova T.V."/>
        </authorList>
    </citation>
    <scope>NUCLEOTIDE SEQUENCE</scope>
    <source>
        <strain evidence="1">TOM.1374</strain>
    </source>
</reference>
<evidence type="ECO:0000313" key="1">
    <source>
        <dbReference type="EMBL" id="MDM7455077.1"/>
    </source>
</evidence>
<protein>
    <submittedName>
        <fullName evidence="1">Uncharacterized protein</fullName>
    </submittedName>
</protein>
<dbReference type="RefSeq" id="WP_013246046.1">
    <property type="nucleotide sequence ID" value="NC_014334.2"/>
</dbReference>
<gene>
    <name evidence="1" type="ORF">QUF16_12010</name>
</gene>
<dbReference type="AlphaFoldDB" id="A0AAP4JLF4"/>
<name>A0AAP4JLF4_LACPA</name>
<proteinExistence type="predicted"/>
<comment type="caution">
    <text evidence="1">The sequence shown here is derived from an EMBL/GenBank/DDBJ whole genome shotgun (WGS) entry which is preliminary data.</text>
</comment>
<dbReference type="EMBL" id="JAUCBG010000020">
    <property type="protein sequence ID" value="MDM7455077.1"/>
    <property type="molecule type" value="Genomic_DNA"/>
</dbReference>
<organism evidence="1 2">
    <name type="scientific">Lacticaseibacillus paracasei</name>
    <name type="common">Lactobacillus paracasei</name>
    <dbReference type="NCBI Taxonomy" id="1597"/>
    <lineage>
        <taxon>Bacteria</taxon>
        <taxon>Bacillati</taxon>
        <taxon>Bacillota</taxon>
        <taxon>Bacilli</taxon>
        <taxon>Lactobacillales</taxon>
        <taxon>Lactobacillaceae</taxon>
        <taxon>Lacticaseibacillus</taxon>
    </lineage>
</organism>
<dbReference type="Proteomes" id="UP001231451">
    <property type="component" value="Unassembled WGS sequence"/>
</dbReference>
<evidence type="ECO:0000313" key="2">
    <source>
        <dbReference type="Proteomes" id="UP001231451"/>
    </source>
</evidence>
<accession>A0AAP4JLF4</accession>